<dbReference type="InterPro" id="IPR046892">
    <property type="entry name" value="E2-Crich"/>
</dbReference>
<dbReference type="Proteomes" id="UP001560296">
    <property type="component" value="Unassembled WGS sequence"/>
</dbReference>
<keyword evidence="4" id="KW-1185">Reference proteome</keyword>
<dbReference type="RefSeq" id="WP_369289453.1">
    <property type="nucleotide sequence ID" value="NZ_JBFTEG010000029.1"/>
</dbReference>
<protein>
    <submittedName>
        <fullName evidence="3">E2 domain-associated cysteine-rich protein</fullName>
    </submittedName>
</protein>
<name>A0ABV3YYW5_9PSED</name>
<evidence type="ECO:0000313" key="3">
    <source>
        <dbReference type="EMBL" id="MEX6504522.1"/>
    </source>
</evidence>
<dbReference type="Pfam" id="PF20272">
    <property type="entry name" value="E2-Crich"/>
    <property type="match status" value="1"/>
</dbReference>
<gene>
    <name evidence="3" type="ORF">AB5S05_20925</name>
</gene>
<evidence type="ECO:0000313" key="4">
    <source>
        <dbReference type="Proteomes" id="UP001560296"/>
    </source>
</evidence>
<sequence length="257" mass="29323">MSTALDLIAQVAPDFGATCVTSAPQTAMLDLPIRLVDGRTLPYKLHLRQDGEWIEARESTPHHLPGFCPERHINYDGTFCLFYAGANPLPVSDEPSARAWLETIYKYLKLQERARTLRRWPNSSAWAHGDAARHQLRAQKAASAINGKIANDLAVNQLGLKRRKSKERPILDVFSGTVPLYSVWERSQRVINQKRRCFCGLYGRRRPKRIRRCHDHAKQATELAFALRDWEEAERQYWDSMHGKPCCGSCDNCPLSP</sequence>
<dbReference type="EMBL" id="JBFTEG010000029">
    <property type="protein sequence ID" value="MEX6504522.1"/>
    <property type="molecule type" value="Genomic_DNA"/>
</dbReference>
<proteinExistence type="predicted"/>
<dbReference type="InterPro" id="IPR046891">
    <property type="entry name" value="E2-ntca"/>
</dbReference>
<comment type="caution">
    <text evidence="3">The sequence shown here is derived from an EMBL/GenBank/DDBJ whole genome shotgun (WGS) entry which is preliminary data.</text>
</comment>
<evidence type="ECO:0000259" key="2">
    <source>
        <dbReference type="Pfam" id="PF20298"/>
    </source>
</evidence>
<feature type="domain" description="Cysteine-rich" evidence="1">
    <location>
        <begin position="127"/>
        <end position="255"/>
    </location>
</feature>
<reference evidence="3 4" key="1">
    <citation type="submission" date="2024-07" db="EMBL/GenBank/DDBJ databases">
        <authorList>
            <person name="Li M."/>
        </authorList>
    </citation>
    <scope>NUCLEOTIDE SEQUENCE [LARGE SCALE GENOMIC DNA]</scope>
    <source>
        <strain evidence="3 4">25A3E</strain>
    </source>
</reference>
<organism evidence="3 4">
    <name type="scientific">Pseudomonas zhanjiangensis</name>
    <dbReference type="NCBI Taxonomy" id="3239015"/>
    <lineage>
        <taxon>Bacteria</taxon>
        <taxon>Pseudomonadati</taxon>
        <taxon>Pseudomonadota</taxon>
        <taxon>Gammaproteobacteria</taxon>
        <taxon>Pseudomonadales</taxon>
        <taxon>Pseudomonadaceae</taxon>
        <taxon>Pseudomonas</taxon>
    </lineage>
</organism>
<dbReference type="Pfam" id="PF20298">
    <property type="entry name" value="E2-ntca"/>
    <property type="match status" value="1"/>
</dbReference>
<feature type="domain" description="Prokaryotic E2" evidence="2">
    <location>
        <begin position="22"/>
        <end position="122"/>
    </location>
</feature>
<accession>A0ABV3YYW5</accession>
<evidence type="ECO:0000259" key="1">
    <source>
        <dbReference type="Pfam" id="PF20272"/>
    </source>
</evidence>